<evidence type="ECO:0000313" key="3">
    <source>
        <dbReference type="Proteomes" id="UP000325113"/>
    </source>
</evidence>
<evidence type="ECO:0000313" key="2">
    <source>
        <dbReference type="EMBL" id="KAA0156169.1"/>
    </source>
</evidence>
<accession>A0A5A8CTX7</accession>
<name>A0A5A8CTX7_CAFRO</name>
<dbReference type="SUPFAM" id="SSF63825">
    <property type="entry name" value="YWTD domain"/>
    <property type="match status" value="1"/>
</dbReference>
<organism evidence="2 3">
    <name type="scientific">Cafeteria roenbergensis</name>
    <name type="common">Marine flagellate</name>
    <dbReference type="NCBI Taxonomy" id="33653"/>
    <lineage>
        <taxon>Eukaryota</taxon>
        <taxon>Sar</taxon>
        <taxon>Stramenopiles</taxon>
        <taxon>Bigyra</taxon>
        <taxon>Opalozoa</taxon>
        <taxon>Bicosoecida</taxon>
        <taxon>Cafeteriaceae</taxon>
        <taxon>Cafeteria</taxon>
    </lineage>
</organism>
<dbReference type="AlphaFoldDB" id="A0A5A8CTX7"/>
<feature type="signal peptide" evidence="1">
    <location>
        <begin position="1"/>
        <end position="23"/>
    </location>
</feature>
<keyword evidence="1" id="KW-0732">Signal</keyword>
<reference evidence="2 3" key="1">
    <citation type="submission" date="2019-07" db="EMBL/GenBank/DDBJ databases">
        <title>Genomes of Cafeteria roenbergensis.</title>
        <authorList>
            <person name="Fischer M.G."/>
            <person name="Hackl T."/>
            <person name="Roman M."/>
        </authorList>
    </citation>
    <scope>NUCLEOTIDE SEQUENCE [LARGE SCALE GENOMIC DNA]</scope>
    <source>
        <strain evidence="2 3">Cflag</strain>
    </source>
</reference>
<sequence>MRQRGPLLQLALVVSGLVSFATAGSTAPFLLKDINVFGGNGQVRHLFEINDAIFFGGDAGDGENKQPNVELFTYSIGSAASPVTSNIDTATTTEDLYMCDFDGTTYVTVFFYGQGVEVGLYDPGQWGVYLAADVFAGETSSFPAYLTVYSSNMYFAAEAATGQGRELHAMSSDKTVSKVHDFSTEAGKGGDPKYLTVFNGKLYMQADSHGLNKGVELFVYDGNTVELVSDINPNGADSSNPSHMCVFDSQLYMSADKGDGIGQELYVYDGTNAPTLVSDVNPGTEGSFPEWLVEHDSKLYFTAITPSTGRELFRLDGTTAVLVVDSVAGPGSGAFGRMASAQDMLFMPYYTDAIGWELFRLSPYANILSFTADLNTALSDSFPRQLTLHDGELYFAADDGVHGHELWKYNSTHGAELVADLAAGAASTDIFSMASFNGSLALGASYGSLGTELTQYDPATSTFSLLADIREGSPSSGPASLCALDGVLYLAASLQDYVFHLFSFTHAGGLQMHDEFDSGPNGPSPAGMTALNGSVYFRAQSNARG</sequence>
<dbReference type="Proteomes" id="UP000325113">
    <property type="component" value="Unassembled WGS sequence"/>
</dbReference>
<dbReference type="SUPFAM" id="SSF89372">
    <property type="entry name" value="Fucose-specific lectin"/>
    <property type="match status" value="1"/>
</dbReference>
<proteinExistence type="predicted"/>
<protein>
    <submittedName>
        <fullName evidence="2">Uncharacterized protein</fullName>
    </submittedName>
</protein>
<dbReference type="EMBL" id="VLTM01000083">
    <property type="protein sequence ID" value="KAA0156169.1"/>
    <property type="molecule type" value="Genomic_DNA"/>
</dbReference>
<feature type="chain" id="PRO_5022791071" evidence="1">
    <location>
        <begin position="24"/>
        <end position="545"/>
    </location>
</feature>
<comment type="caution">
    <text evidence="2">The sequence shown here is derived from an EMBL/GenBank/DDBJ whole genome shotgun (WGS) entry which is preliminary data.</text>
</comment>
<evidence type="ECO:0000256" key="1">
    <source>
        <dbReference type="SAM" id="SignalP"/>
    </source>
</evidence>
<gene>
    <name evidence="2" type="ORF">FNF31_05939</name>
</gene>